<evidence type="ECO:0000256" key="3">
    <source>
        <dbReference type="ARBA" id="ARBA00023054"/>
    </source>
</evidence>
<dbReference type="AlphaFoldDB" id="A0A5E4AI76"/>
<name>A0A5E4AI76_MARMO</name>
<keyword evidence="1" id="KW-0433">Leucine-rich repeat</keyword>
<dbReference type="Proteomes" id="UP000335636">
    <property type="component" value="Unassembled WGS sequence"/>
</dbReference>
<dbReference type="EMBL" id="CABDUW010000064">
    <property type="protein sequence ID" value="VTJ56419.1"/>
    <property type="molecule type" value="Genomic_DNA"/>
</dbReference>
<feature type="coiled-coil region" evidence="4">
    <location>
        <begin position="117"/>
        <end position="195"/>
    </location>
</feature>
<keyword evidence="3 4" id="KW-0175">Coiled coil</keyword>
<evidence type="ECO:0000256" key="2">
    <source>
        <dbReference type="ARBA" id="ARBA00022737"/>
    </source>
</evidence>
<evidence type="ECO:0000313" key="6">
    <source>
        <dbReference type="EMBL" id="VTJ56419.1"/>
    </source>
</evidence>
<dbReference type="Proteomes" id="UP000662637">
    <property type="component" value="Unassembled WGS sequence"/>
</dbReference>
<accession>A0A5E4AI76</accession>
<dbReference type="EMBL" id="WJEC01000546">
    <property type="protein sequence ID" value="KAF7482519.1"/>
    <property type="molecule type" value="Genomic_DNA"/>
</dbReference>
<evidence type="ECO:0000256" key="4">
    <source>
        <dbReference type="SAM" id="Coils"/>
    </source>
</evidence>
<evidence type="ECO:0000256" key="1">
    <source>
        <dbReference type="ARBA" id="ARBA00022614"/>
    </source>
</evidence>
<dbReference type="InterPro" id="IPR055320">
    <property type="entry name" value="CEP72-like"/>
</dbReference>
<reference evidence="6 7" key="1">
    <citation type="submission" date="2019-04" db="EMBL/GenBank/DDBJ databases">
        <authorList>
            <person name="Alioto T."/>
            <person name="Alioto T."/>
        </authorList>
    </citation>
    <scope>NUCLEOTIDE SEQUENCE [LARGE SCALE GENOMIC DNA]</scope>
</reference>
<evidence type="ECO:0000313" key="5">
    <source>
        <dbReference type="EMBL" id="KAF7482519.1"/>
    </source>
</evidence>
<gene>
    <name evidence="5" type="ORF">GHT09_006088</name>
    <name evidence="6" type="ORF">MONAX_5E010653</name>
</gene>
<proteinExistence type="predicted"/>
<keyword evidence="7" id="KW-1185">Reference proteome</keyword>
<reference evidence="5" key="2">
    <citation type="submission" date="2020-08" db="EMBL/GenBank/DDBJ databases">
        <authorList>
            <person name="Shumante A."/>
            <person name="Zimin A.V."/>
            <person name="Puiu D."/>
            <person name="Salzberg S.L."/>
        </authorList>
    </citation>
    <scope>NUCLEOTIDE SEQUENCE</scope>
    <source>
        <strain evidence="5">WC2-LM</strain>
        <tissue evidence="5">Liver</tissue>
    </source>
</reference>
<keyword evidence="2" id="KW-0677">Repeat</keyword>
<protein>
    <submittedName>
        <fullName evidence="6">Uncharacterized protein</fullName>
    </submittedName>
</protein>
<sequence length="197" mass="21869">MVGGICVFFLEPLSSDLGSLHGLPGNHSPPISDRTPHVATVLRQLLELVDKHWSGSGSLLLNKKFLGPARDLLLSLVVPAPPPQQWCCSHPEDPSSKAFHRRDNELKEAGLLVPNDMESLKQKLVRVLEENLILTEKIQQLEEGAATSIVSGHQSHTYDDLVRKNQQLTMQVACLNQELAQLKKLEETVALLHESQR</sequence>
<evidence type="ECO:0000313" key="7">
    <source>
        <dbReference type="Proteomes" id="UP000335636"/>
    </source>
</evidence>
<dbReference type="PANTHER" id="PTHR23311">
    <property type="entry name" value="HEAT SHOCK REGULATED 2"/>
    <property type="match status" value="1"/>
</dbReference>
<organism evidence="6 7">
    <name type="scientific">Marmota monax</name>
    <name type="common">Woodchuck</name>
    <dbReference type="NCBI Taxonomy" id="9995"/>
    <lineage>
        <taxon>Eukaryota</taxon>
        <taxon>Metazoa</taxon>
        <taxon>Chordata</taxon>
        <taxon>Craniata</taxon>
        <taxon>Vertebrata</taxon>
        <taxon>Euteleostomi</taxon>
        <taxon>Mammalia</taxon>
        <taxon>Eutheria</taxon>
        <taxon>Euarchontoglires</taxon>
        <taxon>Glires</taxon>
        <taxon>Rodentia</taxon>
        <taxon>Sciuromorpha</taxon>
        <taxon>Sciuridae</taxon>
        <taxon>Xerinae</taxon>
        <taxon>Marmotini</taxon>
        <taxon>Marmota</taxon>
    </lineage>
</organism>
<dbReference type="PANTHER" id="PTHR23311:SF6">
    <property type="entry name" value="LEUCINE-RICH REPEAT-CONTAINING PROTEIN 36"/>
    <property type="match status" value="1"/>
</dbReference>